<evidence type="ECO:0000313" key="1">
    <source>
        <dbReference type="EMBL" id="TSJ43013.1"/>
    </source>
</evidence>
<sequence length="1344" mass="146492">MPTVNNIKLNDITLEYNSFVDSQVLTAKQLNDIVEFFEDQQRLTRTTLIGVGLVCGLNITSDTTGITVSKGCGVTTDGDLLYMPQTTYANFRPYDNSLIKYPPFYPLGTDQAQMALWELVLPDATTNQLPVDSIALTGFKDKASSDITSMIGLLYLEYYQKEPDACTAIDCDNQGKKQVAVPKVLLVSQANMEQIINRTNTEVIADDIFKNYYTAYQNYYNLVTLGARRVFLNSAATASPTGLASAYVSAVNAGASSLVNAINKLYDTFKFVIDPTSKYNIAGILSSLNAALTKTPSTYQAQYFYDFYKDLVTTYNELRALLADIVYICCPDIYSFPKHLMLGYVNGNSARPAPYRHRFYQSPAVTQNKEKLHNAESLAERFLLLIKNFGISANSTTVKITPSVNNNQPLGARAMPFYYNDPASLAEKWSYGRWLQGTQKQVLGYNSSVYAASNDMVINPLNYSIDANDFFRIEGHIGKKYTDALQEVITIKQNFNLPFDVVAIRQGALTLDDIDLDDYACQFNDLEAILNAFKAEQNCLYAEVSQFFSNFNTTTGYQYLALSDVAYRKMDLRVAKAITMTETGSTAGASAAEKAAGTQSAETEVTRAKAAPTPAYTQLGATDAGIYKASDSNYKILSGTDVIDGNIITEKDTIGYYFSNISKDTGALTIADYADAAARVIDTSKLGNAEKTIAIDIPVRIIAGTRNISQWLPDRLVDIDQDTLDNFTAKLADLCAQVKTALKNSRAVFNKSGYVKKGYEQDYELTLWQMSENCCAGEALEVILKQILQRKQDLLKQLTFSAYAANHPGLEHKAGVPAGGTFVMVYATTNVVANPTTTNQTKDEIAKAKEARLKALENSQDFVAGFEKDEDAVKYIGDNITVDDAKDAIARYQQVSGRKYTPTKQNTILQEIEAVAKQRAASAAQAAATAVPTSVVFADFCLPYLCCSDCPPVAFIMPQPKVALSLPKAVACSDEPLMLFKASPSDGVVKAPSGFEKTVVVKDGSSYFDPSQVTDGSFGKAIQFALNDQTTDCIISIIKHPVITPTAKAGKNTDIAIVIALDATTNQITGDVFTYSWKLADGTVAPSQTTPKLEHLYSYDDIRKMNVEGNLQFTLTATNQNCSNTQTCSVKIDLPKQQPILVLAQTEVCSDAGTINFTTVKPDGGIVASKTAGAAVKLVGTQWVFDPSKGPYETTISDFTVNGDAVANCSIVIHEHPKPSFKPEQVDVSKLPKAGNKEVIIGAAAGRVVAMHFNNTTPDVDSFSYTWAFGTENKSTDASPTIGFNMTDYPHGRNIEVILTATNKKDTACKAMVRTTVALPGLPTRPIITHIPTTGSTDLNLNKE</sequence>
<dbReference type="InterPro" id="IPR013783">
    <property type="entry name" value="Ig-like_fold"/>
</dbReference>
<dbReference type="Gene3D" id="2.60.40.10">
    <property type="entry name" value="Immunoglobulins"/>
    <property type="match status" value="1"/>
</dbReference>
<accession>A0A556MSW3</accession>
<dbReference type="RefSeq" id="WP_144246578.1">
    <property type="nucleotide sequence ID" value="NZ_VLPK01000001.1"/>
</dbReference>
<protein>
    <recommendedName>
        <fullName evidence="3">PKD domain-containing protein</fullName>
    </recommendedName>
</protein>
<gene>
    <name evidence="1" type="ORF">FO440_02140</name>
</gene>
<proteinExistence type="predicted"/>
<comment type="caution">
    <text evidence="1">The sequence shown here is derived from an EMBL/GenBank/DDBJ whole genome shotgun (WGS) entry which is preliminary data.</text>
</comment>
<name>A0A556MSW3_9SPHI</name>
<dbReference type="Proteomes" id="UP000318733">
    <property type="component" value="Unassembled WGS sequence"/>
</dbReference>
<dbReference type="OrthoDB" id="596204at2"/>
<evidence type="ECO:0008006" key="3">
    <source>
        <dbReference type="Google" id="ProtNLM"/>
    </source>
</evidence>
<dbReference type="EMBL" id="VLPK01000001">
    <property type="protein sequence ID" value="TSJ43013.1"/>
    <property type="molecule type" value="Genomic_DNA"/>
</dbReference>
<reference evidence="1 2" key="1">
    <citation type="submission" date="2019-07" db="EMBL/GenBank/DDBJ databases">
        <authorList>
            <person name="Huq M.A."/>
        </authorList>
    </citation>
    <scope>NUCLEOTIDE SEQUENCE [LARGE SCALE GENOMIC DNA]</scope>
    <source>
        <strain evidence="1 2">MAH-19</strain>
    </source>
</reference>
<organism evidence="1 2">
    <name type="scientific">Mucilaginibacter corticis</name>
    <dbReference type="NCBI Taxonomy" id="2597670"/>
    <lineage>
        <taxon>Bacteria</taxon>
        <taxon>Pseudomonadati</taxon>
        <taxon>Bacteroidota</taxon>
        <taxon>Sphingobacteriia</taxon>
        <taxon>Sphingobacteriales</taxon>
        <taxon>Sphingobacteriaceae</taxon>
        <taxon>Mucilaginibacter</taxon>
    </lineage>
</organism>
<keyword evidence="2" id="KW-1185">Reference proteome</keyword>
<evidence type="ECO:0000313" key="2">
    <source>
        <dbReference type="Proteomes" id="UP000318733"/>
    </source>
</evidence>